<keyword evidence="5" id="KW-0472">Membrane</keyword>
<dbReference type="Proteomes" id="UP001156410">
    <property type="component" value="Chromosome"/>
</dbReference>
<evidence type="ECO:0000313" key="10">
    <source>
        <dbReference type="Proteomes" id="UP001209889"/>
    </source>
</evidence>
<keyword evidence="5" id="KW-1133">Transmembrane helix</keyword>
<dbReference type="PANTHER" id="PTHR43343:SF3">
    <property type="entry name" value="PROTEASE DO-LIKE 8, CHLOROPLASTIC"/>
    <property type="match status" value="1"/>
</dbReference>
<dbReference type="Pfam" id="PF13180">
    <property type="entry name" value="PDZ_2"/>
    <property type="match status" value="1"/>
</dbReference>
<evidence type="ECO:0000256" key="3">
    <source>
        <dbReference type="ARBA" id="ARBA00022801"/>
    </source>
</evidence>
<accession>A0A1C3STK4</accession>
<dbReference type="SUPFAM" id="SSF50156">
    <property type="entry name" value="PDZ domain-like"/>
    <property type="match status" value="1"/>
</dbReference>
<evidence type="ECO:0000313" key="8">
    <source>
        <dbReference type="EMBL" id="WAK63362.1"/>
    </source>
</evidence>
<comment type="similarity">
    <text evidence="1">Belongs to the peptidase S1C family.</text>
</comment>
<organism evidence="8 9">
    <name type="scientific">Streptococcus macedonicus</name>
    <name type="common">Streptococcus gallolyticus macedonicus</name>
    <dbReference type="NCBI Taxonomy" id="59310"/>
    <lineage>
        <taxon>Bacteria</taxon>
        <taxon>Bacillati</taxon>
        <taxon>Bacillota</taxon>
        <taxon>Bacilli</taxon>
        <taxon>Lactobacillales</taxon>
        <taxon>Streptococcaceae</taxon>
        <taxon>Streptococcus</taxon>
    </lineage>
</organism>
<dbReference type="CDD" id="cd06781">
    <property type="entry name" value="cpPDZ_BsHtra-like"/>
    <property type="match status" value="1"/>
</dbReference>
<dbReference type="AlphaFoldDB" id="A0A1C3STK4"/>
<dbReference type="PRINTS" id="PR00834">
    <property type="entry name" value="PROTEASES2C"/>
</dbReference>
<reference evidence="8" key="1">
    <citation type="submission" date="2022-11" db="EMBL/GenBank/DDBJ databases">
        <title>Streptococcus macedonicus and Acinetobacter baumannii: co-inhabitants of the cheese production environment.</title>
        <authorList>
            <person name="Johnson J."/>
        </authorList>
    </citation>
    <scope>NUCLEOTIDE SEQUENCE</scope>
    <source>
        <strain evidence="8">E37</strain>
    </source>
</reference>
<reference evidence="10" key="2">
    <citation type="submission" date="2022-11" db="EMBL/GenBank/DDBJ databases">
        <title>Streptococcus macedonicus and Acinetobacter baumannii: co-inhabitants of the cheese production environment.</title>
        <authorList>
            <person name="Johnson J."/>
            <person name="Curtin C."/>
            <person name="Waite-Cusic J."/>
        </authorList>
    </citation>
    <scope>NUCLEOTIDE SEQUENCE [LARGE SCALE GENOMIC DNA]</scope>
    <source>
        <strain evidence="10">E28</strain>
    </source>
</reference>
<dbReference type="InterPro" id="IPR051201">
    <property type="entry name" value="Chloro_Bact_Ser_Proteases"/>
</dbReference>
<reference evidence="8" key="3">
    <citation type="submission" date="2022-11" db="EMBL/GenBank/DDBJ databases">
        <authorList>
            <person name="Johnson J.D."/>
        </authorList>
    </citation>
    <scope>NUCLEOTIDE SEQUENCE</scope>
    <source>
        <strain evidence="7">E28</strain>
        <strain evidence="8">E37</strain>
    </source>
</reference>
<keyword evidence="10" id="KW-1185">Reference proteome</keyword>
<protein>
    <submittedName>
        <fullName evidence="8">Trypsin-like peptidase domain-containing protein</fullName>
    </submittedName>
</protein>
<evidence type="ECO:0000256" key="2">
    <source>
        <dbReference type="ARBA" id="ARBA00022670"/>
    </source>
</evidence>
<dbReference type="InterPro" id="IPR001940">
    <property type="entry name" value="Peptidase_S1C"/>
</dbReference>
<sequence>MGGRDVKKIKLPNLPKLPKFNYKNWLKPLGVILVGFIAGVAGTILVLNMAGISITNVGGSSTKTTTSSVSYSNSNDTTKAVEKVQDAVVSVINYKSDSSSSTSDLYNQFFGNDSDSSSDSSSTDDLTVYSEGSGVIYKKDGDSAYVVTNNHVIDGAEQIEIMLADGTKVVGELVGADTYSDIAVVKISSDNVSTVAEFADSDKLTVGETAIAIGSPLGTEYANSVTQGIVSSLSRTVTMTNDDGKTISTNAIQTDAAINPGNSGGALINIEGQVIGINSSKISSTSSSGEFVEGMGFAIPSNDVVSIINQLEENGQVIRPALGISMVNLSDLSTNAIAQLNIPTSVTSGVVVAAVQSGMPAEGNLEQYDVITAIDDKEVTSTSDLQSILYTHSVGDSVKVTFYRGTDKKTATIKLTKTTQDLSSSN</sequence>
<dbReference type="InterPro" id="IPR001478">
    <property type="entry name" value="PDZ"/>
</dbReference>
<evidence type="ECO:0000259" key="6">
    <source>
        <dbReference type="PROSITE" id="PS50106"/>
    </source>
</evidence>
<evidence type="ECO:0000256" key="5">
    <source>
        <dbReference type="SAM" id="Phobius"/>
    </source>
</evidence>
<dbReference type="Pfam" id="PF13365">
    <property type="entry name" value="Trypsin_2"/>
    <property type="match status" value="1"/>
</dbReference>
<dbReference type="Proteomes" id="UP001209889">
    <property type="component" value="Unassembled WGS sequence"/>
</dbReference>
<keyword evidence="2" id="KW-0645">Protease</keyword>
<reference evidence="7" key="5">
    <citation type="submission" date="2024-05" db="EMBL/GenBank/DDBJ databases">
        <title>Streptococcus macedonicus and Acinetobacter baumannii: co-inhabitants of the cheese production environment.</title>
        <authorList>
            <person name="Johnson J."/>
            <person name="Curtin C."/>
            <person name="Waite-Cusic J."/>
        </authorList>
    </citation>
    <scope>NUCLEOTIDE SEQUENCE</scope>
    <source>
        <strain evidence="7">E28</strain>
    </source>
</reference>
<feature type="transmembrane region" description="Helical" evidence="5">
    <location>
        <begin position="29"/>
        <end position="54"/>
    </location>
</feature>
<dbReference type="Gene3D" id="2.40.10.10">
    <property type="entry name" value="Trypsin-like serine proteases"/>
    <property type="match status" value="2"/>
</dbReference>
<evidence type="ECO:0000256" key="4">
    <source>
        <dbReference type="ARBA" id="ARBA00022825"/>
    </source>
</evidence>
<evidence type="ECO:0000313" key="7">
    <source>
        <dbReference type="EMBL" id="MCW8678572.1"/>
    </source>
</evidence>
<evidence type="ECO:0000313" key="9">
    <source>
        <dbReference type="Proteomes" id="UP001156410"/>
    </source>
</evidence>
<dbReference type="Gene3D" id="2.30.42.10">
    <property type="match status" value="1"/>
</dbReference>
<evidence type="ECO:0000256" key="1">
    <source>
        <dbReference type="ARBA" id="ARBA00010541"/>
    </source>
</evidence>
<dbReference type="InterPro" id="IPR009003">
    <property type="entry name" value="Peptidase_S1_PA"/>
</dbReference>
<dbReference type="InterPro" id="IPR043504">
    <property type="entry name" value="Peptidase_S1_PA_chymotrypsin"/>
</dbReference>
<feature type="domain" description="PDZ" evidence="6">
    <location>
        <begin position="306"/>
        <end position="406"/>
    </location>
</feature>
<gene>
    <name evidence="8" type="ORF">OQG81_12035</name>
    <name evidence="7" type="ORF">OQH01_08765</name>
</gene>
<dbReference type="EMBL" id="CP113440">
    <property type="protein sequence ID" value="WAK63362.1"/>
    <property type="molecule type" value="Genomic_DNA"/>
</dbReference>
<reference evidence="10" key="4">
    <citation type="submission" date="2023-07" db="EMBL/GenBank/DDBJ databases">
        <title>Streptococcus macedonicus and Acinetobacter baumannii: co-inhabitants of the cheese production environment.</title>
        <authorList>
            <person name="Johnson J."/>
            <person name="Curtin C."/>
            <person name="Waite-Cusic J."/>
        </authorList>
    </citation>
    <scope>NUCLEOTIDE SEQUENCE [LARGE SCALE GENOMIC DNA]</scope>
    <source>
        <strain evidence="10">E28</strain>
    </source>
</reference>
<dbReference type="InterPro" id="IPR036034">
    <property type="entry name" value="PDZ_sf"/>
</dbReference>
<dbReference type="GO" id="GO:0004252">
    <property type="term" value="F:serine-type endopeptidase activity"/>
    <property type="evidence" value="ECO:0007669"/>
    <property type="project" value="InterPro"/>
</dbReference>
<dbReference type="EMBL" id="JAPHJC010000038">
    <property type="protein sequence ID" value="MCW8678572.1"/>
    <property type="molecule type" value="Genomic_DNA"/>
</dbReference>
<name>A0A1C3STK4_STRMC</name>
<dbReference type="PANTHER" id="PTHR43343">
    <property type="entry name" value="PEPTIDASE S12"/>
    <property type="match status" value="1"/>
</dbReference>
<dbReference type="SUPFAM" id="SSF50494">
    <property type="entry name" value="Trypsin-like serine proteases"/>
    <property type="match status" value="1"/>
</dbReference>
<keyword evidence="3" id="KW-0378">Hydrolase</keyword>
<dbReference type="PROSITE" id="PS50106">
    <property type="entry name" value="PDZ"/>
    <property type="match status" value="1"/>
</dbReference>
<dbReference type="SMART" id="SM00228">
    <property type="entry name" value="PDZ"/>
    <property type="match status" value="1"/>
</dbReference>
<dbReference type="GO" id="GO:0006508">
    <property type="term" value="P:proteolysis"/>
    <property type="evidence" value="ECO:0007669"/>
    <property type="project" value="UniProtKB-KW"/>
</dbReference>
<keyword evidence="4" id="KW-0720">Serine protease</keyword>
<keyword evidence="5" id="KW-0812">Transmembrane</keyword>
<proteinExistence type="inferred from homology"/>